<dbReference type="AlphaFoldDB" id="A0A845A653"/>
<dbReference type="OrthoDB" id="7596912at2"/>
<proteinExistence type="predicted"/>
<dbReference type="Gene3D" id="1.10.260.40">
    <property type="entry name" value="lambda repressor-like DNA-binding domains"/>
    <property type="match status" value="1"/>
</dbReference>
<keyword evidence="2" id="KW-1185">Reference proteome</keyword>
<protein>
    <submittedName>
        <fullName evidence="1">Uncharacterized protein</fullName>
    </submittedName>
</protein>
<dbReference type="EMBL" id="WTYQ01000001">
    <property type="protein sequence ID" value="MXP24839.1"/>
    <property type="molecule type" value="Genomic_DNA"/>
</dbReference>
<name>A0A845A653_9SPHN</name>
<dbReference type="InterPro" id="IPR010982">
    <property type="entry name" value="Lambda_DNA-bd_dom_sf"/>
</dbReference>
<organism evidence="1 2">
    <name type="scientific">Altericroceibacterium indicum</name>
    <dbReference type="NCBI Taxonomy" id="374177"/>
    <lineage>
        <taxon>Bacteria</taxon>
        <taxon>Pseudomonadati</taxon>
        <taxon>Pseudomonadota</taxon>
        <taxon>Alphaproteobacteria</taxon>
        <taxon>Sphingomonadales</taxon>
        <taxon>Erythrobacteraceae</taxon>
        <taxon>Altericroceibacterium</taxon>
    </lineage>
</organism>
<evidence type="ECO:0000313" key="2">
    <source>
        <dbReference type="Proteomes" id="UP000460561"/>
    </source>
</evidence>
<dbReference type="GO" id="GO:0003677">
    <property type="term" value="F:DNA binding"/>
    <property type="evidence" value="ECO:0007669"/>
    <property type="project" value="InterPro"/>
</dbReference>
<evidence type="ECO:0000313" key="1">
    <source>
        <dbReference type="EMBL" id="MXP24839.1"/>
    </source>
</evidence>
<accession>A0A845A653</accession>
<sequence>MRTHAQIVREAGKPADVATRRNVSVHTVRSWIRRNSVPQEHWLAFRDDGWASLDELAVGAAAQSAEAEAVA</sequence>
<gene>
    <name evidence="1" type="ORF">GRI39_02100</name>
</gene>
<comment type="caution">
    <text evidence="1">The sequence shown here is derived from an EMBL/GenBank/DDBJ whole genome shotgun (WGS) entry which is preliminary data.</text>
</comment>
<dbReference type="Proteomes" id="UP000460561">
    <property type="component" value="Unassembled WGS sequence"/>
</dbReference>
<reference evidence="1 2" key="1">
    <citation type="submission" date="2019-12" db="EMBL/GenBank/DDBJ databases">
        <title>Genomic-based taxomic classification of the family Erythrobacteraceae.</title>
        <authorList>
            <person name="Xu L."/>
        </authorList>
    </citation>
    <scope>NUCLEOTIDE SEQUENCE [LARGE SCALE GENOMIC DNA]</scope>
    <source>
        <strain evidence="1 2">DSM 18604</strain>
    </source>
</reference>